<keyword evidence="3" id="KW-1185">Reference proteome</keyword>
<reference evidence="2 3" key="1">
    <citation type="journal article" date="2018" name="Evol. Lett.">
        <title>Horizontal gene cluster transfer increased hallucinogenic mushroom diversity.</title>
        <authorList>
            <person name="Reynolds H.T."/>
            <person name="Vijayakumar V."/>
            <person name="Gluck-Thaler E."/>
            <person name="Korotkin H.B."/>
            <person name="Matheny P.B."/>
            <person name="Slot J.C."/>
        </authorList>
    </citation>
    <scope>NUCLEOTIDE SEQUENCE [LARGE SCALE GENOMIC DNA]</scope>
    <source>
        <strain evidence="2 3">2629</strain>
    </source>
</reference>
<dbReference type="Proteomes" id="UP000284842">
    <property type="component" value="Unassembled WGS sequence"/>
</dbReference>
<evidence type="ECO:0000313" key="3">
    <source>
        <dbReference type="Proteomes" id="UP000284842"/>
    </source>
</evidence>
<feature type="compositionally biased region" description="Pro residues" evidence="1">
    <location>
        <begin position="162"/>
        <end position="171"/>
    </location>
</feature>
<accession>A0A409VJ86</accession>
<proteinExistence type="predicted"/>
<protein>
    <submittedName>
        <fullName evidence="2">Uncharacterized protein</fullName>
    </submittedName>
</protein>
<dbReference type="InParanoid" id="A0A409VJ86"/>
<evidence type="ECO:0000313" key="2">
    <source>
        <dbReference type="EMBL" id="PPQ66310.1"/>
    </source>
</evidence>
<gene>
    <name evidence="2" type="ORF">CVT24_007307</name>
</gene>
<evidence type="ECO:0000256" key="1">
    <source>
        <dbReference type="SAM" id="MobiDB-lite"/>
    </source>
</evidence>
<comment type="caution">
    <text evidence="2">The sequence shown here is derived from an EMBL/GenBank/DDBJ whole genome shotgun (WGS) entry which is preliminary data.</text>
</comment>
<sequence length="171" mass="18864">MVTVTFDDYDAMIPKSMSAIEAEPSTTFLIDNFLQSNAYSESTQIPLWFNAVDLGPFESSSDTLQLQSPPLTDFFDSRKDNVQDGKVASLIERVGACTINEGQPSKPCPTTNSETKRRPRDTKQNAPYKRHKPANTPSSGSRHSNKLEENRHRKVGHGGQCPPTPSSITPP</sequence>
<feature type="region of interest" description="Disordered" evidence="1">
    <location>
        <begin position="96"/>
        <end position="171"/>
    </location>
</feature>
<organism evidence="2 3">
    <name type="scientific">Panaeolus cyanescens</name>
    <dbReference type="NCBI Taxonomy" id="181874"/>
    <lineage>
        <taxon>Eukaryota</taxon>
        <taxon>Fungi</taxon>
        <taxon>Dikarya</taxon>
        <taxon>Basidiomycota</taxon>
        <taxon>Agaricomycotina</taxon>
        <taxon>Agaricomycetes</taxon>
        <taxon>Agaricomycetidae</taxon>
        <taxon>Agaricales</taxon>
        <taxon>Agaricineae</taxon>
        <taxon>Galeropsidaceae</taxon>
        <taxon>Panaeolus</taxon>
    </lineage>
</organism>
<dbReference type="AlphaFoldDB" id="A0A409VJ86"/>
<dbReference type="EMBL" id="NHTK01006046">
    <property type="protein sequence ID" value="PPQ66310.1"/>
    <property type="molecule type" value="Genomic_DNA"/>
</dbReference>
<feature type="compositionally biased region" description="Polar residues" evidence="1">
    <location>
        <begin position="100"/>
        <end position="113"/>
    </location>
</feature>
<name>A0A409VJ86_9AGAR</name>